<name>A0A8H4CY13_COLGL</name>
<accession>A0A8H4CY13</accession>
<evidence type="ECO:0000256" key="1">
    <source>
        <dbReference type="SAM" id="MobiDB-lite"/>
    </source>
</evidence>
<comment type="caution">
    <text evidence="2">The sequence shown here is derived from an EMBL/GenBank/DDBJ whole genome shotgun (WGS) entry which is preliminary data.</text>
</comment>
<proteinExistence type="predicted"/>
<organism evidence="2 3">
    <name type="scientific">Colletotrichum gloeosporioides</name>
    <name type="common">Anthracnose fungus</name>
    <name type="synonym">Glomerella cingulata</name>
    <dbReference type="NCBI Taxonomy" id="474922"/>
    <lineage>
        <taxon>Eukaryota</taxon>
        <taxon>Fungi</taxon>
        <taxon>Dikarya</taxon>
        <taxon>Ascomycota</taxon>
        <taxon>Pezizomycotina</taxon>
        <taxon>Sordariomycetes</taxon>
        <taxon>Hypocreomycetidae</taxon>
        <taxon>Glomerellales</taxon>
        <taxon>Glomerellaceae</taxon>
        <taxon>Colletotrichum</taxon>
        <taxon>Colletotrichum gloeosporioides species complex</taxon>
    </lineage>
</organism>
<gene>
    <name evidence="2" type="ORF">GCG54_00009903</name>
</gene>
<dbReference type="EMBL" id="WVTB01000001">
    <property type="protein sequence ID" value="KAF3812218.1"/>
    <property type="molecule type" value="Genomic_DNA"/>
</dbReference>
<evidence type="ECO:0000313" key="2">
    <source>
        <dbReference type="EMBL" id="KAF3812218.1"/>
    </source>
</evidence>
<sequence length="369" mass="42137">MSGFEIAGLALGAFPLVLECAKELDGLAKKFEFYWEFRTKFESFIDDLNLQRIIYDLNVTRLLASLDISDAERRKLQSGTEPSLWDEEHIETEIRRNVKSDHYHWLICRFRDVAVLLKRFRELLPVEKARFLDSNDIESAVYRLATSFSTKKDELLANLKKHNDDIHRYLEASKTNPIAEPPSRPSFRDQDQWKEYQKLQNQAQGLFNSFQEHWSDNCACSTGHPCGITTQKLQEVGKEHARIMLMFNPLSDDQGSQLRLRVGEDAPLGGKQPRSLAKSNGSVIADEEDGLDALSQRVFASNVQRKLKPRRKVSIKSVWRRLSHRSPGHKPENGNGKQKDSELLTEIDLSSSVSSMNFSATVSSSQQNL</sequence>
<dbReference type="GeneID" id="69017036"/>
<reference evidence="2" key="2">
    <citation type="submission" date="2020-03" db="EMBL/GenBank/DDBJ databases">
        <authorList>
            <person name="Fu F.-F."/>
            <person name="Chen J."/>
        </authorList>
    </citation>
    <scope>NUCLEOTIDE SEQUENCE</scope>
    <source>
        <strain evidence="2">Lc1</strain>
    </source>
</reference>
<protein>
    <submittedName>
        <fullName evidence="2">Uncharacterized protein</fullName>
    </submittedName>
</protein>
<feature type="region of interest" description="Disordered" evidence="1">
    <location>
        <begin position="318"/>
        <end position="346"/>
    </location>
</feature>
<keyword evidence="3" id="KW-1185">Reference proteome</keyword>
<dbReference type="PANTHER" id="PTHR35186">
    <property type="entry name" value="ANK_REP_REGION DOMAIN-CONTAINING PROTEIN"/>
    <property type="match status" value="1"/>
</dbReference>
<reference evidence="2" key="1">
    <citation type="journal article" date="2020" name="Phytopathology">
        <title>Genome sequence and comparative analysis of Colletotrichum gloeosporioides isolated from Liriodendron leaves.</title>
        <authorList>
            <person name="Fu F.F."/>
            <person name="Hao Z."/>
            <person name="Wang P."/>
            <person name="Lu Y."/>
            <person name="Xue L.J."/>
            <person name="Wei G."/>
            <person name="Tian Y."/>
            <person name="Baishi H."/>
            <person name="Xu H."/>
            <person name="Shi J."/>
            <person name="Cheng T."/>
            <person name="Wang G."/>
            <person name="Yi Y."/>
            <person name="Chen J."/>
        </authorList>
    </citation>
    <scope>NUCLEOTIDE SEQUENCE</scope>
    <source>
        <strain evidence="2">Lc1</strain>
    </source>
</reference>
<dbReference type="AlphaFoldDB" id="A0A8H4CY13"/>
<dbReference type="Proteomes" id="UP000613401">
    <property type="component" value="Unassembled WGS sequence"/>
</dbReference>
<evidence type="ECO:0000313" key="3">
    <source>
        <dbReference type="Proteomes" id="UP000613401"/>
    </source>
</evidence>
<dbReference type="PANTHER" id="PTHR35186:SF4">
    <property type="entry name" value="PRION-INHIBITION AND PROPAGATION HELO DOMAIN-CONTAINING PROTEIN"/>
    <property type="match status" value="1"/>
</dbReference>
<dbReference type="RefSeq" id="XP_045271377.1">
    <property type="nucleotide sequence ID" value="XM_045409840.1"/>
</dbReference>
<feature type="compositionally biased region" description="Basic residues" evidence="1">
    <location>
        <begin position="318"/>
        <end position="328"/>
    </location>
</feature>
<feature type="compositionally biased region" description="Basic and acidic residues" evidence="1">
    <location>
        <begin position="329"/>
        <end position="342"/>
    </location>
</feature>